<accession>A0A9N8ETR2</accession>
<gene>
    <name evidence="2" type="ORF">SEMRO_1668_G289860.1</name>
</gene>
<dbReference type="Proteomes" id="UP001153069">
    <property type="component" value="Unassembled WGS sequence"/>
</dbReference>
<dbReference type="PANTHER" id="PTHR35399:SF2">
    <property type="entry name" value="DUF839 DOMAIN-CONTAINING PROTEIN"/>
    <property type="match status" value="1"/>
</dbReference>
<organism evidence="2 3">
    <name type="scientific">Seminavis robusta</name>
    <dbReference type="NCBI Taxonomy" id="568900"/>
    <lineage>
        <taxon>Eukaryota</taxon>
        <taxon>Sar</taxon>
        <taxon>Stramenopiles</taxon>
        <taxon>Ochrophyta</taxon>
        <taxon>Bacillariophyta</taxon>
        <taxon>Bacillariophyceae</taxon>
        <taxon>Bacillariophycidae</taxon>
        <taxon>Naviculales</taxon>
        <taxon>Naviculaceae</taxon>
        <taxon>Seminavis</taxon>
    </lineage>
</organism>
<comment type="caution">
    <text evidence="2">The sequence shown here is derived from an EMBL/GenBank/DDBJ whole genome shotgun (WGS) entry which is preliminary data.</text>
</comment>
<protein>
    <submittedName>
        <fullName evidence="2">OsmC-like protein</fullName>
    </submittedName>
</protein>
<evidence type="ECO:0000256" key="1">
    <source>
        <dbReference type="SAM" id="MobiDB-lite"/>
    </source>
</evidence>
<proteinExistence type="predicted"/>
<feature type="region of interest" description="Disordered" evidence="1">
    <location>
        <begin position="75"/>
        <end position="100"/>
    </location>
</feature>
<dbReference type="AlphaFoldDB" id="A0A9N8ETR2"/>
<feature type="compositionally biased region" description="Polar residues" evidence="1">
    <location>
        <begin position="80"/>
        <end position="89"/>
    </location>
</feature>
<dbReference type="OrthoDB" id="42504at2759"/>
<reference evidence="2" key="1">
    <citation type="submission" date="2020-06" db="EMBL/GenBank/DDBJ databases">
        <authorList>
            <consortium name="Plant Systems Biology data submission"/>
        </authorList>
    </citation>
    <scope>NUCLEOTIDE SEQUENCE</scope>
    <source>
        <strain evidence="2">D6</strain>
    </source>
</reference>
<dbReference type="EMBL" id="CAICTM010001666">
    <property type="protein sequence ID" value="CAB9525376.1"/>
    <property type="molecule type" value="Genomic_DNA"/>
</dbReference>
<name>A0A9N8ETR2_9STRA</name>
<evidence type="ECO:0000313" key="3">
    <source>
        <dbReference type="Proteomes" id="UP001153069"/>
    </source>
</evidence>
<keyword evidence="3" id="KW-1185">Reference proteome</keyword>
<evidence type="ECO:0000313" key="2">
    <source>
        <dbReference type="EMBL" id="CAB9525376.1"/>
    </source>
</evidence>
<sequence length="513" mass="56875">MRYHLGNRNFLKSLLAAAITIALASFRAFYLVRGAWSPHAQQKSPRYKGIVSRQLLETTPDDNANANTTLTSRQLRKGITPNNAQDTYTNSSSDSNDNEREYTAVARETLTINTFTNFQPPSDASFGLNTLDNGLFLADGITARIVAISGHKVPYHTDGGTFSTTPFHARPDGATIVPDPRPSNPGGYIYVSNSEVPHHNGGVGALTFTAQGQILDYRRVLTGSTMNCNGGKTWFGAWISCEEDFDEENGNCWQVDPTGVRVPPAQPITLGSDGGVFEAFAYDIRNPSKPRFYITEDTSWGPLRRFTPDAPDFNKPWEVLLGPGQTEYLLLNPADGTFFWTTDKNVAGQNARAFYPNSEGIDVSGNMLFFVSKVRHTVFELDLDAATYVQKSTLGGLFEGQPDILRNLLDDNNGDNTLLLFTEDGGDRAGIHARDSDGNFYVLCESNLFQPETTGIAITPDGTRIYFAYQNDGILYELRRNDNQSFRVAALNLKTHPAEMTDAERRKRHRRYS</sequence>
<dbReference type="SUPFAM" id="SSF63825">
    <property type="entry name" value="YWTD domain"/>
    <property type="match status" value="1"/>
</dbReference>
<dbReference type="PANTHER" id="PTHR35399">
    <property type="entry name" value="SLR8030 PROTEIN"/>
    <property type="match status" value="1"/>
</dbReference>